<keyword evidence="5 7" id="KW-0648">Protein biosynthesis</keyword>
<dbReference type="GO" id="GO:0005524">
    <property type="term" value="F:ATP binding"/>
    <property type="evidence" value="ECO:0007669"/>
    <property type="project" value="UniProtKB-KW"/>
</dbReference>
<dbReference type="PANTHER" id="PTHR11895:SF151">
    <property type="entry name" value="GLUTAMYL-TRNA(GLN) AMIDOTRANSFERASE SUBUNIT A"/>
    <property type="match status" value="1"/>
</dbReference>
<comment type="caution">
    <text evidence="9">The sequence shown here is derived from an EMBL/GenBank/DDBJ whole genome shotgun (WGS) entry which is preliminary data.</text>
</comment>
<dbReference type="InterPro" id="IPR036928">
    <property type="entry name" value="AS_sf"/>
</dbReference>
<name>A0A176K0G2_9BACT</name>
<dbReference type="HAMAP" id="MF_00120">
    <property type="entry name" value="GatA"/>
    <property type="match status" value="1"/>
</dbReference>
<gene>
    <name evidence="7 9" type="primary">gatA</name>
    <name evidence="9" type="ORF">AT15_00945</name>
</gene>
<dbReference type="Proteomes" id="UP000077339">
    <property type="component" value="Unassembled WGS sequence"/>
</dbReference>
<dbReference type="GO" id="GO:0030956">
    <property type="term" value="C:glutamyl-tRNA(Gln) amidotransferase complex"/>
    <property type="evidence" value="ECO:0007669"/>
    <property type="project" value="InterPro"/>
</dbReference>
<dbReference type="Gene3D" id="3.90.1300.10">
    <property type="entry name" value="Amidase signature (AS) domain"/>
    <property type="match status" value="1"/>
</dbReference>
<dbReference type="InterPro" id="IPR000120">
    <property type="entry name" value="Amidase"/>
</dbReference>
<evidence type="ECO:0000256" key="5">
    <source>
        <dbReference type="ARBA" id="ARBA00022917"/>
    </source>
</evidence>
<dbReference type="GO" id="GO:0050567">
    <property type="term" value="F:glutaminyl-tRNA synthase (glutamine-hydrolyzing) activity"/>
    <property type="evidence" value="ECO:0007669"/>
    <property type="project" value="UniProtKB-UniRule"/>
</dbReference>
<dbReference type="AlphaFoldDB" id="A0A176K0G2"/>
<evidence type="ECO:0000256" key="2">
    <source>
        <dbReference type="ARBA" id="ARBA00022598"/>
    </source>
</evidence>
<dbReference type="EC" id="6.3.5.7" evidence="7"/>
<evidence type="ECO:0000256" key="3">
    <source>
        <dbReference type="ARBA" id="ARBA00022741"/>
    </source>
</evidence>
<feature type="active site" description="Charge relay system" evidence="7">
    <location>
        <position position="140"/>
    </location>
</feature>
<reference evidence="9 10" key="1">
    <citation type="submission" date="2014-02" db="EMBL/GenBank/DDBJ databases">
        <title>Kosmotoga genome sequencing.</title>
        <authorList>
            <person name="Pollo S.M."/>
            <person name="Charchuk R."/>
            <person name="Nesbo C.L."/>
        </authorList>
    </citation>
    <scope>NUCLEOTIDE SEQUENCE [LARGE SCALE GENOMIC DNA]</scope>
    <source>
        <strain evidence="9 10">S304</strain>
    </source>
</reference>
<evidence type="ECO:0000256" key="6">
    <source>
        <dbReference type="ARBA" id="ARBA00047407"/>
    </source>
</evidence>
<comment type="function">
    <text evidence="7">Allows the formation of correctly charged Gln-tRNA(Gln) through the transamidation of misacylated Glu-tRNA(Gln) in organisms which lack glutaminyl-tRNA synthetase. The reaction takes place in the presence of glutamine and ATP through an activated gamma-phospho-Glu-tRNA(Gln).</text>
</comment>
<proteinExistence type="inferred from homology"/>
<dbReference type="PANTHER" id="PTHR11895">
    <property type="entry name" value="TRANSAMIDASE"/>
    <property type="match status" value="1"/>
</dbReference>
<dbReference type="OrthoDB" id="9811471at2"/>
<dbReference type="SUPFAM" id="SSF75304">
    <property type="entry name" value="Amidase signature (AS) enzymes"/>
    <property type="match status" value="1"/>
</dbReference>
<dbReference type="InterPro" id="IPR023631">
    <property type="entry name" value="Amidase_dom"/>
</dbReference>
<dbReference type="InterPro" id="IPR020556">
    <property type="entry name" value="Amidase_CS"/>
</dbReference>
<dbReference type="EMBL" id="JFHK01000015">
    <property type="protein sequence ID" value="OAA30113.1"/>
    <property type="molecule type" value="Genomic_DNA"/>
</dbReference>
<feature type="domain" description="Amidase" evidence="8">
    <location>
        <begin position="25"/>
        <end position="452"/>
    </location>
</feature>
<dbReference type="Pfam" id="PF01425">
    <property type="entry name" value="Amidase"/>
    <property type="match status" value="1"/>
</dbReference>
<keyword evidence="2 7" id="KW-0436">Ligase</keyword>
<protein>
    <recommendedName>
        <fullName evidence="7">Glutamyl-tRNA(Gln) amidotransferase subunit A</fullName>
        <shortName evidence="7">Glu-ADT subunit A</shortName>
        <ecNumber evidence="7">6.3.5.7</ecNumber>
    </recommendedName>
</protein>
<evidence type="ECO:0000313" key="10">
    <source>
        <dbReference type="Proteomes" id="UP000077339"/>
    </source>
</evidence>
<evidence type="ECO:0000259" key="8">
    <source>
        <dbReference type="Pfam" id="PF01425"/>
    </source>
</evidence>
<dbReference type="GO" id="GO:0006412">
    <property type="term" value="P:translation"/>
    <property type="evidence" value="ECO:0007669"/>
    <property type="project" value="UniProtKB-UniRule"/>
</dbReference>
<organism evidence="9 10">
    <name type="scientific">Kosmotoga arenicorallina S304</name>
    <dbReference type="NCBI Taxonomy" id="1453497"/>
    <lineage>
        <taxon>Bacteria</taxon>
        <taxon>Thermotogati</taxon>
        <taxon>Thermotogota</taxon>
        <taxon>Thermotogae</taxon>
        <taxon>Kosmotogales</taxon>
        <taxon>Kosmotogaceae</taxon>
        <taxon>Kosmotoga</taxon>
    </lineage>
</organism>
<keyword evidence="9" id="KW-0808">Transferase</keyword>
<evidence type="ECO:0000313" key="9">
    <source>
        <dbReference type="EMBL" id="OAA30113.1"/>
    </source>
</evidence>
<keyword evidence="3 7" id="KW-0547">Nucleotide-binding</keyword>
<comment type="subunit">
    <text evidence="7">Heterotrimer of A, B and C subunits.</text>
</comment>
<evidence type="ECO:0000256" key="4">
    <source>
        <dbReference type="ARBA" id="ARBA00022840"/>
    </source>
</evidence>
<comment type="catalytic activity">
    <reaction evidence="6 7">
        <text>L-glutamyl-tRNA(Gln) + L-glutamine + ATP + H2O = L-glutaminyl-tRNA(Gln) + L-glutamate + ADP + phosphate + H(+)</text>
        <dbReference type="Rhea" id="RHEA:17521"/>
        <dbReference type="Rhea" id="RHEA-COMP:9681"/>
        <dbReference type="Rhea" id="RHEA-COMP:9684"/>
        <dbReference type="ChEBI" id="CHEBI:15377"/>
        <dbReference type="ChEBI" id="CHEBI:15378"/>
        <dbReference type="ChEBI" id="CHEBI:29985"/>
        <dbReference type="ChEBI" id="CHEBI:30616"/>
        <dbReference type="ChEBI" id="CHEBI:43474"/>
        <dbReference type="ChEBI" id="CHEBI:58359"/>
        <dbReference type="ChEBI" id="CHEBI:78520"/>
        <dbReference type="ChEBI" id="CHEBI:78521"/>
        <dbReference type="ChEBI" id="CHEBI:456216"/>
        <dbReference type="EC" id="6.3.5.7"/>
    </reaction>
</comment>
<dbReference type="InterPro" id="IPR004412">
    <property type="entry name" value="GatA"/>
</dbReference>
<comment type="similarity">
    <text evidence="1 7">Belongs to the amidase family. GatA subfamily.</text>
</comment>
<keyword evidence="10" id="KW-1185">Reference proteome</keyword>
<dbReference type="GO" id="GO:0016740">
    <property type="term" value="F:transferase activity"/>
    <property type="evidence" value="ECO:0007669"/>
    <property type="project" value="UniProtKB-KW"/>
</dbReference>
<evidence type="ECO:0000256" key="1">
    <source>
        <dbReference type="ARBA" id="ARBA00008069"/>
    </source>
</evidence>
<accession>A0A176K0G2</accession>
<dbReference type="STRING" id="1453497.AT15_00945"/>
<dbReference type="RefSeq" id="WP_068347803.1">
    <property type="nucleotide sequence ID" value="NZ_JFHK01000015.1"/>
</dbReference>
<dbReference type="PROSITE" id="PS00571">
    <property type="entry name" value="AMIDASES"/>
    <property type="match status" value="1"/>
</dbReference>
<sequence length="479" mass="52427">MKRDFLNYKIAELSELQDDAKRKAIAYFHERITAFNPELNAFLEVLPLSANYSSGSLSGIPYALKDNILARGTRTTCASDILKDYISPYDATVTARLKAEGAVLMGKTNLDEFAMGSSTENSAFGPSKNPWDLNRIPGGSSGGSAAAVAAGLVPFALGSDTGGSVRQPAAFCGVVGYKPSYGLVSRYGLVAFASSLDQIGPLTRCVDDAYAVFKTIARKDINDATTINNGVNLKANDLPKIDLKGIRIAVPSDALDFEGLDERVKSRFLEFVERLTEKGAKVSFIELGILKYVVATYYLIAPGEASSNLSRYDGVRYGERVESENYEEMIKKNRDIGFGDEVKRRILLGTFTLSSAYYDAYYRRALKIRRIISDRINKVLQEHDFILNPTTPTLPGKIGEISDPLTYYLMDIYTIPANLAGMPAISVPIDPVDGLPVGVQFMGKRLSDLQLLSVAKEAEKLSGAYENGLAKLPERWLHV</sequence>
<dbReference type="NCBIfam" id="TIGR00132">
    <property type="entry name" value="gatA"/>
    <property type="match status" value="1"/>
</dbReference>
<keyword evidence="4 7" id="KW-0067">ATP-binding</keyword>
<evidence type="ECO:0000256" key="7">
    <source>
        <dbReference type="HAMAP-Rule" id="MF_00120"/>
    </source>
</evidence>
<feature type="active site" description="Acyl-ester intermediate" evidence="7">
    <location>
        <position position="164"/>
    </location>
</feature>
<dbReference type="PATRIC" id="fig|1453497.3.peg.199"/>
<feature type="active site" description="Charge relay system" evidence="7">
    <location>
        <position position="65"/>
    </location>
</feature>